<dbReference type="PANTHER" id="PTHR35586:SF2">
    <property type="entry name" value="SLL1542 PROTEIN"/>
    <property type="match status" value="1"/>
</dbReference>
<accession>A0A941JRK0</accession>
<evidence type="ECO:0000313" key="3">
    <source>
        <dbReference type="Proteomes" id="UP000767446"/>
    </source>
</evidence>
<dbReference type="InterPro" id="IPR025587">
    <property type="entry name" value="DUF4351"/>
</dbReference>
<dbReference type="AlphaFoldDB" id="A0A941JRK0"/>
<dbReference type="Proteomes" id="UP000767446">
    <property type="component" value="Unassembled WGS sequence"/>
</dbReference>
<name>A0A941JRK0_9CHRO</name>
<sequence>MFVHKISNYLQDDLLKESVTYQRILNDGGKQEAIALISRLLKKRFGEFSETIEPPLKALSIEQLELLGESLLDFQGFEEAIAWLNNIK</sequence>
<evidence type="ECO:0000313" key="2">
    <source>
        <dbReference type="EMBL" id="MBR8827036.1"/>
    </source>
</evidence>
<protein>
    <submittedName>
        <fullName evidence="2">DUF4351 domain-containing protein</fullName>
    </submittedName>
</protein>
<gene>
    <name evidence="2" type="ORF">DSM107014_03865</name>
</gene>
<organism evidence="2 3">
    <name type="scientific">Gomphosphaeria aponina SAG 52.96 = DSM 107014</name>
    <dbReference type="NCBI Taxonomy" id="1521640"/>
    <lineage>
        <taxon>Bacteria</taxon>
        <taxon>Bacillati</taxon>
        <taxon>Cyanobacteriota</taxon>
        <taxon>Cyanophyceae</taxon>
        <taxon>Oscillatoriophycideae</taxon>
        <taxon>Chroococcales</taxon>
        <taxon>Gomphosphaeriaceae</taxon>
        <taxon>Gomphosphaeria</taxon>
    </lineage>
</organism>
<dbReference type="PANTHER" id="PTHR35586">
    <property type="entry name" value="SLL1691 PROTEIN"/>
    <property type="match status" value="1"/>
</dbReference>
<dbReference type="EMBL" id="JADQBC010000018">
    <property type="protein sequence ID" value="MBR8827036.1"/>
    <property type="molecule type" value="Genomic_DNA"/>
</dbReference>
<reference evidence="2" key="1">
    <citation type="submission" date="2021-02" db="EMBL/GenBank/DDBJ databases">
        <title>Metagenome analyses of Stigonema ocellatum DSM 106950, Chlorogloea purpurea SAG 13.99 and Gomphosphaeria aponina DSM 107014.</title>
        <authorList>
            <person name="Marter P."/>
            <person name="Huang S."/>
        </authorList>
    </citation>
    <scope>NUCLEOTIDE SEQUENCE</scope>
    <source>
        <strain evidence="2">JP213</strain>
    </source>
</reference>
<evidence type="ECO:0000259" key="1">
    <source>
        <dbReference type="Pfam" id="PF14261"/>
    </source>
</evidence>
<comment type="caution">
    <text evidence="2">The sequence shown here is derived from an EMBL/GenBank/DDBJ whole genome shotgun (WGS) entry which is preliminary data.</text>
</comment>
<dbReference type="Pfam" id="PF14261">
    <property type="entry name" value="DUF4351"/>
    <property type="match status" value="1"/>
</dbReference>
<proteinExistence type="predicted"/>
<feature type="domain" description="DUF4351" evidence="1">
    <location>
        <begin position="27"/>
        <end position="84"/>
    </location>
</feature>